<keyword evidence="7" id="KW-1185">Reference proteome</keyword>
<dbReference type="AlphaFoldDB" id="A0A845Q6Y9"/>
<evidence type="ECO:0000256" key="4">
    <source>
        <dbReference type="ARBA" id="ARBA00023136"/>
    </source>
</evidence>
<dbReference type="Gene3D" id="1.20.1280.290">
    <property type="match status" value="1"/>
</dbReference>
<evidence type="ECO:0000256" key="3">
    <source>
        <dbReference type="ARBA" id="ARBA00022989"/>
    </source>
</evidence>
<comment type="subcellular location">
    <subcellularLocation>
        <location evidence="1">Membrane</location>
        <topology evidence="1">Multi-pass membrane protein</topology>
    </subcellularLocation>
</comment>
<keyword evidence="2 5" id="KW-0812">Transmembrane</keyword>
<dbReference type="EMBL" id="WXYQ01000001">
    <property type="protein sequence ID" value="NBG94163.1"/>
    <property type="molecule type" value="Genomic_DNA"/>
</dbReference>
<gene>
    <name evidence="6" type="ORF">GTQ45_00290</name>
</gene>
<evidence type="ECO:0000256" key="1">
    <source>
        <dbReference type="ARBA" id="ARBA00004141"/>
    </source>
</evidence>
<evidence type="ECO:0000313" key="7">
    <source>
        <dbReference type="Proteomes" id="UP000470384"/>
    </source>
</evidence>
<name>A0A845Q6Y9_9HYPH</name>
<dbReference type="GeneID" id="300656219"/>
<evidence type="ECO:0000313" key="6">
    <source>
        <dbReference type="EMBL" id="NBG94163.1"/>
    </source>
</evidence>
<evidence type="ECO:0008006" key="8">
    <source>
        <dbReference type="Google" id="ProtNLM"/>
    </source>
</evidence>
<reference evidence="6 7" key="1">
    <citation type="journal article" date="2016" name="Int. J. Syst. Evol. Microbiol.">
        <title>Pyruvatibacter mobilis gen. nov., sp. nov., a marine bacterium from the culture broth of Picochlorum sp. 122.</title>
        <authorList>
            <person name="Wang G."/>
            <person name="Tang M."/>
            <person name="Wu H."/>
            <person name="Dai S."/>
            <person name="Li T."/>
            <person name="Chen C."/>
            <person name="He H."/>
            <person name="Fan J."/>
            <person name="Xiang W."/>
            <person name="Li X."/>
        </authorList>
    </citation>
    <scope>NUCLEOTIDE SEQUENCE [LARGE SCALE GENOMIC DNA]</scope>
    <source>
        <strain evidence="6 7">GYP-11</strain>
    </source>
</reference>
<dbReference type="RefSeq" id="WP_160586321.1">
    <property type="nucleotide sequence ID" value="NZ_BMHN01000001.1"/>
</dbReference>
<dbReference type="GO" id="GO:0016020">
    <property type="term" value="C:membrane"/>
    <property type="evidence" value="ECO:0007669"/>
    <property type="project" value="UniProtKB-SubCell"/>
</dbReference>
<comment type="caution">
    <text evidence="6">The sequence shown here is derived from an EMBL/GenBank/DDBJ whole genome shotgun (WGS) entry which is preliminary data.</text>
</comment>
<organism evidence="6 7">
    <name type="scientific">Pyruvatibacter mobilis</name>
    <dbReference type="NCBI Taxonomy" id="1712261"/>
    <lineage>
        <taxon>Bacteria</taxon>
        <taxon>Pseudomonadati</taxon>
        <taxon>Pseudomonadota</taxon>
        <taxon>Alphaproteobacteria</taxon>
        <taxon>Hyphomicrobiales</taxon>
        <taxon>Parvibaculaceae</taxon>
        <taxon>Pyruvatibacter</taxon>
    </lineage>
</organism>
<feature type="transmembrane region" description="Helical" evidence="5">
    <location>
        <begin position="12"/>
        <end position="30"/>
    </location>
</feature>
<evidence type="ECO:0000256" key="5">
    <source>
        <dbReference type="SAM" id="Phobius"/>
    </source>
</evidence>
<keyword evidence="4 5" id="KW-0472">Membrane</keyword>
<dbReference type="Pfam" id="PF04193">
    <property type="entry name" value="PQ-loop"/>
    <property type="match status" value="1"/>
</dbReference>
<sequence>MDLAGLVPYAEVVGALAAVLTSISFLPQVWKTVKTRHADDFSWGWLAAFGAGVAMWAFYGLILGAPSIILNNILVRLCVAVMAWIKFTARR</sequence>
<accession>A0A845Q6Y9</accession>
<evidence type="ECO:0000256" key="2">
    <source>
        <dbReference type="ARBA" id="ARBA00022692"/>
    </source>
</evidence>
<feature type="transmembrane region" description="Helical" evidence="5">
    <location>
        <begin position="68"/>
        <end position="87"/>
    </location>
</feature>
<dbReference type="OrthoDB" id="9814012at2"/>
<dbReference type="InterPro" id="IPR006603">
    <property type="entry name" value="PQ-loop_rpt"/>
</dbReference>
<feature type="transmembrane region" description="Helical" evidence="5">
    <location>
        <begin position="42"/>
        <end position="62"/>
    </location>
</feature>
<keyword evidence="3 5" id="KW-1133">Transmembrane helix</keyword>
<protein>
    <recommendedName>
        <fullName evidence="8">MtN3 and saliva related transmembrane protein</fullName>
    </recommendedName>
</protein>
<dbReference type="Proteomes" id="UP000470384">
    <property type="component" value="Unassembled WGS sequence"/>
</dbReference>
<proteinExistence type="predicted"/>